<evidence type="ECO:0000313" key="1">
    <source>
        <dbReference type="EMBL" id="KAK0718606.1"/>
    </source>
</evidence>
<accession>A0AA40AMJ3</accession>
<dbReference type="GeneID" id="85325409"/>
<keyword evidence="2" id="KW-1185">Reference proteome</keyword>
<protein>
    <submittedName>
        <fullName evidence="1">Uncharacterized protein</fullName>
    </submittedName>
</protein>
<gene>
    <name evidence="1" type="ORF">B0T26DRAFT_713738</name>
</gene>
<comment type="caution">
    <text evidence="1">The sequence shown here is derived from an EMBL/GenBank/DDBJ whole genome shotgun (WGS) entry which is preliminary data.</text>
</comment>
<dbReference type="EMBL" id="JAUIRO010000004">
    <property type="protein sequence ID" value="KAK0718606.1"/>
    <property type="molecule type" value="Genomic_DNA"/>
</dbReference>
<dbReference type="RefSeq" id="XP_060297399.1">
    <property type="nucleotide sequence ID" value="XM_060442139.1"/>
</dbReference>
<reference evidence="1" key="1">
    <citation type="submission" date="2023-06" db="EMBL/GenBank/DDBJ databases">
        <title>Genome-scale phylogeny and comparative genomics of the fungal order Sordariales.</title>
        <authorList>
            <consortium name="Lawrence Berkeley National Laboratory"/>
            <person name="Hensen N."/>
            <person name="Bonometti L."/>
            <person name="Westerberg I."/>
            <person name="Brannstrom I.O."/>
            <person name="Guillou S."/>
            <person name="Cros-Aarteil S."/>
            <person name="Calhoun S."/>
            <person name="Haridas S."/>
            <person name="Kuo A."/>
            <person name="Mondo S."/>
            <person name="Pangilinan J."/>
            <person name="Riley R."/>
            <person name="LaButti K."/>
            <person name="Andreopoulos B."/>
            <person name="Lipzen A."/>
            <person name="Chen C."/>
            <person name="Yanf M."/>
            <person name="Daum C."/>
            <person name="Ng V."/>
            <person name="Clum A."/>
            <person name="Steindorff A."/>
            <person name="Ohm R."/>
            <person name="Martin F."/>
            <person name="Silar P."/>
            <person name="Natvig D."/>
            <person name="Lalanne C."/>
            <person name="Gautier V."/>
            <person name="Ament-velasquez S.L."/>
            <person name="Kruys A."/>
            <person name="Hutchinson M.I."/>
            <person name="Powell A.J."/>
            <person name="Barry K."/>
            <person name="Miller A.N."/>
            <person name="Grigoriev I.V."/>
            <person name="Debuchy R."/>
            <person name="Gladieux P."/>
            <person name="Thoren M.H."/>
            <person name="Johannesson H."/>
        </authorList>
    </citation>
    <scope>NUCLEOTIDE SEQUENCE</scope>
    <source>
        <strain evidence="1">SMH2392-1A</strain>
    </source>
</reference>
<proteinExistence type="predicted"/>
<sequence length="69" mass="7484">MAAYNKFGGEKFRLQSYKNCGRAIRMLQDIVGTEEQATDDKVLASILLLCTLKVRITAAAATTTTTAVT</sequence>
<dbReference type="AlphaFoldDB" id="A0AA40AMJ3"/>
<dbReference type="Proteomes" id="UP001172101">
    <property type="component" value="Unassembled WGS sequence"/>
</dbReference>
<organism evidence="1 2">
    <name type="scientific">Lasiosphaeria miniovina</name>
    <dbReference type="NCBI Taxonomy" id="1954250"/>
    <lineage>
        <taxon>Eukaryota</taxon>
        <taxon>Fungi</taxon>
        <taxon>Dikarya</taxon>
        <taxon>Ascomycota</taxon>
        <taxon>Pezizomycotina</taxon>
        <taxon>Sordariomycetes</taxon>
        <taxon>Sordariomycetidae</taxon>
        <taxon>Sordariales</taxon>
        <taxon>Lasiosphaeriaceae</taxon>
        <taxon>Lasiosphaeria</taxon>
    </lineage>
</organism>
<evidence type="ECO:0000313" key="2">
    <source>
        <dbReference type="Proteomes" id="UP001172101"/>
    </source>
</evidence>
<name>A0AA40AMJ3_9PEZI</name>